<dbReference type="InterPro" id="IPR020845">
    <property type="entry name" value="AMP-binding_CS"/>
</dbReference>
<dbReference type="SUPFAM" id="SSF56801">
    <property type="entry name" value="Acetyl-CoA synthetase-like"/>
    <property type="match status" value="1"/>
</dbReference>
<proteinExistence type="inferred from homology"/>
<evidence type="ECO:0000256" key="1">
    <source>
        <dbReference type="ARBA" id="ARBA00006432"/>
    </source>
</evidence>
<keyword evidence="2" id="KW-0436">Ligase</keyword>
<dbReference type="GO" id="GO:0006631">
    <property type="term" value="P:fatty acid metabolic process"/>
    <property type="evidence" value="ECO:0007669"/>
    <property type="project" value="TreeGrafter"/>
</dbReference>
<dbReference type="RefSeq" id="WP_091284869.1">
    <property type="nucleotide sequence ID" value="NZ_FAOZ01000037.1"/>
</dbReference>
<feature type="domain" description="AMP-binding enzyme C-terminal" evidence="4">
    <location>
        <begin position="425"/>
        <end position="503"/>
    </location>
</feature>
<dbReference type="Pfam" id="PF00501">
    <property type="entry name" value="AMP-binding"/>
    <property type="match status" value="1"/>
</dbReference>
<evidence type="ECO:0000259" key="3">
    <source>
        <dbReference type="Pfam" id="PF00501"/>
    </source>
</evidence>
<dbReference type="AlphaFoldDB" id="A0A0S4R082"/>
<dbReference type="Gene3D" id="3.40.50.12780">
    <property type="entry name" value="N-terminal domain of ligase-like"/>
    <property type="match status" value="1"/>
</dbReference>
<dbReference type="PANTHER" id="PTHR43201">
    <property type="entry name" value="ACYL-COA SYNTHETASE"/>
    <property type="match status" value="1"/>
</dbReference>
<accession>A0A0S4R082</accession>
<dbReference type="EMBL" id="FAOZ01000037">
    <property type="protein sequence ID" value="CUU60230.1"/>
    <property type="molecule type" value="Genomic_DNA"/>
</dbReference>
<dbReference type="Proteomes" id="UP000198802">
    <property type="component" value="Unassembled WGS sequence"/>
</dbReference>
<reference evidence="6" key="1">
    <citation type="submission" date="2015-11" db="EMBL/GenBank/DDBJ databases">
        <authorList>
            <person name="Varghese N."/>
        </authorList>
    </citation>
    <scope>NUCLEOTIDE SEQUENCE [LARGE SCALE GENOMIC DNA]</scope>
    <source>
        <strain evidence="6">DSM 45899</strain>
    </source>
</reference>
<dbReference type="InterPro" id="IPR045851">
    <property type="entry name" value="AMP-bd_C_sf"/>
</dbReference>
<dbReference type="PANTHER" id="PTHR43201:SF5">
    <property type="entry name" value="MEDIUM-CHAIN ACYL-COA LIGASE ACSF2, MITOCHONDRIAL"/>
    <property type="match status" value="1"/>
</dbReference>
<evidence type="ECO:0000313" key="5">
    <source>
        <dbReference type="EMBL" id="CUU60230.1"/>
    </source>
</evidence>
<dbReference type="InterPro" id="IPR000873">
    <property type="entry name" value="AMP-dep_synth/lig_dom"/>
</dbReference>
<evidence type="ECO:0000259" key="4">
    <source>
        <dbReference type="Pfam" id="PF13193"/>
    </source>
</evidence>
<dbReference type="InterPro" id="IPR025110">
    <property type="entry name" value="AMP-bd_C"/>
</dbReference>
<evidence type="ECO:0000256" key="2">
    <source>
        <dbReference type="ARBA" id="ARBA00022598"/>
    </source>
</evidence>
<keyword evidence="6" id="KW-1185">Reference proteome</keyword>
<dbReference type="PROSITE" id="PS00455">
    <property type="entry name" value="AMP_BINDING"/>
    <property type="match status" value="1"/>
</dbReference>
<gene>
    <name evidence="5" type="ORF">Ga0074812_13714</name>
</gene>
<comment type="similarity">
    <text evidence="1">Belongs to the ATP-dependent AMP-binding enzyme family.</text>
</comment>
<organism evidence="5 6">
    <name type="scientific">Parafrankia irregularis</name>
    <dbReference type="NCBI Taxonomy" id="795642"/>
    <lineage>
        <taxon>Bacteria</taxon>
        <taxon>Bacillati</taxon>
        <taxon>Actinomycetota</taxon>
        <taxon>Actinomycetes</taxon>
        <taxon>Frankiales</taxon>
        <taxon>Frankiaceae</taxon>
        <taxon>Parafrankia</taxon>
    </lineage>
</organism>
<dbReference type="InterPro" id="IPR042099">
    <property type="entry name" value="ANL_N_sf"/>
</dbReference>
<dbReference type="Pfam" id="PF13193">
    <property type="entry name" value="AMP-binding_C"/>
    <property type="match status" value="1"/>
</dbReference>
<sequence length="521" mass="56777">MYPPDFATLTPDKPAVILTGGPDGTDRVQTYRELVEGSARLSRLLVHSGLRPGDCLAVLAENHLRYFELVWAGLNCGLYITPINSHLTAPEVAYLVNDSGAKALVTTRKLAGVAEGIVAETPGVLRRLMLDGSSEHHEDLDVATAGYDSGPREDEIRGSFMLYSSGTTGRPKGIRFPLPDTPASAGDVQLLNGTVRMYGLDADSVYLSPAPLYHAAPLRVSAVLHSIGGTVVVLPKFDAQEALSAIERYRVLAAQWVPTMFVRMLKLAPEIRNRYDLSSMRIALHAAAPCPVDVKRQMIEWWGPIVYEYYSGSENFGNTGISSEEWLAHPGSVGRAQGGGVLHICAEDGTELPVGETGTIYFESPGAGFSYHKDPGRTRAVSHPAHPGWRTLGDVGHVDEDGYLYLSDRRDFTIIAGGVNIYPREIEDVLVMHDEVADVAVFGVPHPELGEQVKAVVQPATMADAGDALAARLLDYCRDRLAPFKWPRSIDFVPELPRLDNGKLYKKALRDTYWATESSSV</sequence>
<dbReference type="Gene3D" id="3.30.300.30">
    <property type="match status" value="1"/>
</dbReference>
<evidence type="ECO:0000313" key="6">
    <source>
        <dbReference type="Proteomes" id="UP000198802"/>
    </source>
</evidence>
<feature type="domain" description="AMP-dependent synthetase/ligase" evidence="3">
    <location>
        <begin position="7"/>
        <end position="367"/>
    </location>
</feature>
<dbReference type="GO" id="GO:0031956">
    <property type="term" value="F:medium-chain fatty acid-CoA ligase activity"/>
    <property type="evidence" value="ECO:0007669"/>
    <property type="project" value="TreeGrafter"/>
</dbReference>
<name>A0A0S4R082_9ACTN</name>
<protein>
    <submittedName>
        <fullName evidence="5">Fatty-acyl-CoA synthase</fullName>
    </submittedName>
</protein>